<accession>A0ABN1E115</accession>
<evidence type="ECO:0000313" key="2">
    <source>
        <dbReference type="Proteomes" id="UP001500729"/>
    </source>
</evidence>
<protein>
    <submittedName>
        <fullName evidence="1">Uncharacterized protein</fullName>
    </submittedName>
</protein>
<gene>
    <name evidence="1" type="ORF">GCM10009533_62620</name>
</gene>
<proteinExistence type="predicted"/>
<dbReference type="Proteomes" id="UP001500729">
    <property type="component" value="Unassembled WGS sequence"/>
</dbReference>
<sequence>MGEVLPAQALVLDDLGTGGFSDSLPLLFGHRLVALLDLTVARVGDLARGIGGNNRGITR</sequence>
<name>A0ABN1E115_SACER</name>
<keyword evidence="2" id="KW-1185">Reference proteome</keyword>
<organism evidence="1 2">
    <name type="scientific">Saccharopolyspora erythraea</name>
    <name type="common">Streptomyces erythraeus</name>
    <dbReference type="NCBI Taxonomy" id="1836"/>
    <lineage>
        <taxon>Bacteria</taxon>
        <taxon>Bacillati</taxon>
        <taxon>Actinomycetota</taxon>
        <taxon>Actinomycetes</taxon>
        <taxon>Pseudonocardiales</taxon>
        <taxon>Pseudonocardiaceae</taxon>
        <taxon>Saccharopolyspora</taxon>
    </lineage>
</organism>
<reference evidence="1 2" key="1">
    <citation type="journal article" date="2019" name="Int. J. Syst. Evol. Microbiol.">
        <title>The Global Catalogue of Microorganisms (GCM) 10K type strain sequencing project: providing services to taxonomists for standard genome sequencing and annotation.</title>
        <authorList>
            <consortium name="The Broad Institute Genomics Platform"/>
            <consortium name="The Broad Institute Genome Sequencing Center for Infectious Disease"/>
            <person name="Wu L."/>
            <person name="Ma J."/>
        </authorList>
    </citation>
    <scope>NUCLEOTIDE SEQUENCE [LARGE SCALE GENOMIC DNA]</scope>
    <source>
        <strain evidence="1 2">JCM 10303</strain>
    </source>
</reference>
<evidence type="ECO:0000313" key="1">
    <source>
        <dbReference type="EMBL" id="GAA0556354.1"/>
    </source>
</evidence>
<comment type="caution">
    <text evidence="1">The sequence shown here is derived from an EMBL/GenBank/DDBJ whole genome shotgun (WGS) entry which is preliminary data.</text>
</comment>
<dbReference type="EMBL" id="BAAAGS010000070">
    <property type="protein sequence ID" value="GAA0556354.1"/>
    <property type="molecule type" value="Genomic_DNA"/>
</dbReference>